<dbReference type="NCBIfam" id="NF046119">
    <property type="entry name" value="memb_SCO4225"/>
    <property type="match status" value="1"/>
</dbReference>
<dbReference type="EMBL" id="BDQI01000001">
    <property type="protein sequence ID" value="GAX48832.1"/>
    <property type="molecule type" value="Genomic_DNA"/>
</dbReference>
<dbReference type="AlphaFoldDB" id="A0A250V413"/>
<feature type="transmembrane region" description="Helical" evidence="1">
    <location>
        <begin position="84"/>
        <end position="103"/>
    </location>
</feature>
<accession>A0A250V413</accession>
<proteinExistence type="predicted"/>
<evidence type="ECO:0000256" key="1">
    <source>
        <dbReference type="SAM" id="Phobius"/>
    </source>
</evidence>
<keyword evidence="1" id="KW-1133">Transmembrane helix</keyword>
<dbReference type="Proteomes" id="UP000217446">
    <property type="component" value="Unassembled WGS sequence"/>
</dbReference>
<reference evidence="3" key="1">
    <citation type="submission" date="2017-05" db="EMBL/GenBank/DDBJ databases">
        <title>Streptomyces olivochromogenes NBRC 3561 whole genome shotgun sequence.</title>
        <authorList>
            <person name="Dohra H."/>
            <person name="Kodani S."/>
        </authorList>
    </citation>
    <scope>NUCLEOTIDE SEQUENCE [LARGE SCALE GENOMIC DNA]</scope>
    <source>
        <strain evidence="3">NBRC 3561</strain>
    </source>
</reference>
<dbReference type="InterPro" id="IPR057702">
    <property type="entry name" value="DUF7942"/>
</dbReference>
<feature type="transmembrane region" description="Helical" evidence="1">
    <location>
        <begin position="27"/>
        <end position="46"/>
    </location>
</feature>
<dbReference type="RefSeq" id="WP_067361807.1">
    <property type="nucleotide sequence ID" value="NZ_BDQI01000001.1"/>
</dbReference>
<name>A0A250V413_STROL</name>
<evidence type="ECO:0000313" key="3">
    <source>
        <dbReference type="Proteomes" id="UP000217446"/>
    </source>
</evidence>
<dbReference type="Pfam" id="PF25637">
    <property type="entry name" value="DUF7942"/>
    <property type="match status" value="1"/>
</dbReference>
<evidence type="ECO:0000313" key="2">
    <source>
        <dbReference type="EMBL" id="GAX48832.1"/>
    </source>
</evidence>
<gene>
    <name evidence="2" type="ORF">SO3561_00314</name>
</gene>
<keyword evidence="1" id="KW-0472">Membrane</keyword>
<organism evidence="2 3">
    <name type="scientific">Streptomyces olivochromogenes</name>
    <dbReference type="NCBI Taxonomy" id="1963"/>
    <lineage>
        <taxon>Bacteria</taxon>
        <taxon>Bacillati</taxon>
        <taxon>Actinomycetota</taxon>
        <taxon>Actinomycetes</taxon>
        <taxon>Kitasatosporales</taxon>
        <taxon>Streptomycetaceae</taxon>
        <taxon>Streptomyces</taxon>
    </lineage>
</organism>
<feature type="transmembrane region" description="Helical" evidence="1">
    <location>
        <begin position="53"/>
        <end position="72"/>
    </location>
</feature>
<keyword evidence="1" id="KW-0812">Transmembrane</keyword>
<sequence>MNISRRTRTALTRTALTRATDNWLSRVYLAAVTATTGYVLFDALFVDHPDASMAAVVPWLLTAPLSLLYTLLPDGILSGTSTGVFTALYLAGIAFAALANAAFMGHVVHRLRQPFPGTAPSA</sequence>
<comment type="caution">
    <text evidence="2">The sequence shown here is derived from an EMBL/GenBank/DDBJ whole genome shotgun (WGS) entry which is preliminary data.</text>
</comment>
<protein>
    <submittedName>
        <fullName evidence="2">Uncharacterized protein</fullName>
    </submittedName>
</protein>
<keyword evidence="3" id="KW-1185">Reference proteome</keyword>